<proteinExistence type="predicted"/>
<accession>A0A068SAZ2</accession>
<keyword evidence="1" id="KW-0472">Membrane</keyword>
<dbReference type="AlphaFoldDB" id="A0A068SAZ2"/>
<gene>
    <name evidence="3" type="ORF">LCOR_10319.1</name>
</gene>
<dbReference type="EMBL" id="CBTN010000071">
    <property type="protein sequence ID" value="CDH59508.1"/>
    <property type="molecule type" value="Genomic_DNA"/>
</dbReference>
<evidence type="ECO:0000313" key="3">
    <source>
        <dbReference type="EMBL" id="CDH59508.1"/>
    </source>
</evidence>
<keyword evidence="4" id="KW-1185">Reference proteome</keyword>
<keyword evidence="1" id="KW-0812">Transmembrane</keyword>
<protein>
    <recommendedName>
        <fullName evidence="2">DUF6787 domain-containing protein</fullName>
    </recommendedName>
</protein>
<evidence type="ECO:0000256" key="1">
    <source>
        <dbReference type="SAM" id="Phobius"/>
    </source>
</evidence>
<feature type="transmembrane region" description="Helical" evidence="1">
    <location>
        <begin position="70"/>
        <end position="93"/>
    </location>
</feature>
<feature type="domain" description="DUF6787" evidence="2">
    <location>
        <begin position="41"/>
        <end position="111"/>
    </location>
</feature>
<dbReference type="Proteomes" id="UP000027586">
    <property type="component" value="Unassembled WGS sequence"/>
</dbReference>
<dbReference type="Pfam" id="PF20584">
    <property type="entry name" value="DUF6787"/>
    <property type="match status" value="1"/>
</dbReference>
<comment type="caution">
    <text evidence="3">The sequence shown here is derived from an EMBL/GenBank/DDBJ whole genome shotgun (WGS) entry which is preliminary data.</text>
</comment>
<feature type="transmembrane region" description="Helical" evidence="1">
    <location>
        <begin position="29"/>
        <end position="58"/>
    </location>
</feature>
<dbReference type="OrthoDB" id="270912at2759"/>
<keyword evidence="1" id="KW-1133">Transmembrane helix</keyword>
<evidence type="ECO:0000313" key="4">
    <source>
        <dbReference type="Proteomes" id="UP000027586"/>
    </source>
</evidence>
<sequence length="121" mass="14174">MHDDLEQGGGVEARQQQPLLRDSTDKRNVIWTALIWIWRICIFAVTGSSSVAVTRFILEHIFGTAMARWLYYVLFFFLELVVYTVMIVSIGTILGQHRFFFNVAVKMWGWMLPARYCTSYR</sequence>
<name>A0A068SAZ2_9FUNG</name>
<dbReference type="InterPro" id="IPR046714">
    <property type="entry name" value="DUF6787"/>
</dbReference>
<dbReference type="VEuPathDB" id="FungiDB:LCOR_10319.1"/>
<reference evidence="3" key="1">
    <citation type="submission" date="2013-08" db="EMBL/GenBank/DDBJ databases">
        <title>Gene expansion shapes genome architecture in the human pathogen Lichtheimia corymbifera: an evolutionary genomics analysis in the ancient terrestrial Mucorales (Mucoromycotina).</title>
        <authorList>
            <person name="Schwartze V.U."/>
            <person name="Winter S."/>
            <person name="Shelest E."/>
            <person name="Marcet-Houben M."/>
            <person name="Horn F."/>
            <person name="Wehner S."/>
            <person name="Hoffmann K."/>
            <person name="Riege K."/>
            <person name="Sammeth M."/>
            <person name="Nowrousian M."/>
            <person name="Valiante V."/>
            <person name="Linde J."/>
            <person name="Jacobsen I.D."/>
            <person name="Marz M."/>
            <person name="Brakhage A.A."/>
            <person name="Gabaldon T."/>
            <person name="Bocker S."/>
            <person name="Voigt K."/>
        </authorList>
    </citation>
    <scope>NUCLEOTIDE SEQUENCE [LARGE SCALE GENOMIC DNA]</scope>
    <source>
        <strain evidence="3">FSU 9682</strain>
    </source>
</reference>
<evidence type="ECO:0000259" key="2">
    <source>
        <dbReference type="Pfam" id="PF20584"/>
    </source>
</evidence>
<organism evidence="3 4">
    <name type="scientific">Lichtheimia corymbifera JMRC:FSU:9682</name>
    <dbReference type="NCBI Taxonomy" id="1263082"/>
    <lineage>
        <taxon>Eukaryota</taxon>
        <taxon>Fungi</taxon>
        <taxon>Fungi incertae sedis</taxon>
        <taxon>Mucoromycota</taxon>
        <taxon>Mucoromycotina</taxon>
        <taxon>Mucoromycetes</taxon>
        <taxon>Mucorales</taxon>
        <taxon>Lichtheimiaceae</taxon>
        <taxon>Lichtheimia</taxon>
    </lineage>
</organism>